<evidence type="ECO:0000313" key="19">
    <source>
        <dbReference type="Proteomes" id="UP000240987"/>
    </source>
</evidence>
<keyword evidence="19" id="KW-1185">Reference proteome</keyword>
<evidence type="ECO:0000256" key="6">
    <source>
        <dbReference type="ARBA" id="ARBA00022553"/>
    </source>
</evidence>
<dbReference type="InterPro" id="IPR003660">
    <property type="entry name" value="HAMP_dom"/>
</dbReference>
<keyword evidence="6" id="KW-0597">Phosphoprotein</keyword>
<dbReference type="PANTHER" id="PTHR44936">
    <property type="entry name" value="SENSOR PROTEIN CREC"/>
    <property type="match status" value="1"/>
</dbReference>
<dbReference type="OrthoDB" id="9804645at2"/>
<evidence type="ECO:0000313" key="18">
    <source>
        <dbReference type="EMBL" id="PSU49401.1"/>
    </source>
</evidence>
<protein>
    <recommendedName>
        <fullName evidence="3">histidine kinase</fullName>
        <ecNumber evidence="3">2.7.13.3</ecNumber>
    </recommendedName>
</protein>
<dbReference type="AlphaFoldDB" id="A0A2T3JK61"/>
<dbReference type="Pfam" id="PF00672">
    <property type="entry name" value="HAMP"/>
    <property type="match status" value="1"/>
</dbReference>
<keyword evidence="14 15" id="KW-0472">Membrane</keyword>
<dbReference type="InterPro" id="IPR036097">
    <property type="entry name" value="HisK_dim/P_sf"/>
</dbReference>
<evidence type="ECO:0000256" key="13">
    <source>
        <dbReference type="ARBA" id="ARBA00023012"/>
    </source>
</evidence>
<dbReference type="Pfam" id="PF00512">
    <property type="entry name" value="HisKA"/>
    <property type="match status" value="1"/>
</dbReference>
<dbReference type="InterPro" id="IPR003594">
    <property type="entry name" value="HATPase_dom"/>
</dbReference>
<evidence type="ECO:0000256" key="2">
    <source>
        <dbReference type="ARBA" id="ARBA00004429"/>
    </source>
</evidence>
<organism evidence="18 19">
    <name type="scientific">Photobacterium frigidiphilum</name>
    <dbReference type="NCBI Taxonomy" id="264736"/>
    <lineage>
        <taxon>Bacteria</taxon>
        <taxon>Pseudomonadati</taxon>
        <taxon>Pseudomonadota</taxon>
        <taxon>Gammaproteobacteria</taxon>
        <taxon>Vibrionales</taxon>
        <taxon>Vibrionaceae</taxon>
        <taxon>Photobacterium</taxon>
    </lineage>
</organism>
<feature type="domain" description="HAMP" evidence="17">
    <location>
        <begin position="208"/>
        <end position="260"/>
    </location>
</feature>
<accession>A0A2T3JK61</accession>
<evidence type="ECO:0000259" key="16">
    <source>
        <dbReference type="PROSITE" id="PS50109"/>
    </source>
</evidence>
<dbReference type="InterPro" id="IPR004358">
    <property type="entry name" value="Sig_transdc_His_kin-like_C"/>
</dbReference>
<dbReference type="SMART" id="SM00388">
    <property type="entry name" value="HisKA"/>
    <property type="match status" value="1"/>
</dbReference>
<evidence type="ECO:0000256" key="7">
    <source>
        <dbReference type="ARBA" id="ARBA00022679"/>
    </source>
</evidence>
<evidence type="ECO:0000256" key="9">
    <source>
        <dbReference type="ARBA" id="ARBA00022741"/>
    </source>
</evidence>
<gene>
    <name evidence="18" type="ORF">C9J12_07875</name>
</gene>
<dbReference type="CDD" id="cd06225">
    <property type="entry name" value="HAMP"/>
    <property type="match status" value="1"/>
</dbReference>
<feature type="transmembrane region" description="Helical" evidence="15">
    <location>
        <begin position="12"/>
        <end position="33"/>
    </location>
</feature>
<dbReference type="GO" id="GO:0005886">
    <property type="term" value="C:plasma membrane"/>
    <property type="evidence" value="ECO:0007669"/>
    <property type="project" value="UniProtKB-SubCell"/>
</dbReference>
<evidence type="ECO:0000256" key="11">
    <source>
        <dbReference type="ARBA" id="ARBA00022840"/>
    </source>
</evidence>
<feature type="domain" description="Histidine kinase" evidence="16">
    <location>
        <begin position="268"/>
        <end position="476"/>
    </location>
</feature>
<dbReference type="PANTHER" id="PTHR44936:SF5">
    <property type="entry name" value="SENSOR HISTIDINE KINASE ENVZ"/>
    <property type="match status" value="1"/>
</dbReference>
<dbReference type="PRINTS" id="PR00344">
    <property type="entry name" value="BCTRLSENSOR"/>
</dbReference>
<evidence type="ECO:0000256" key="1">
    <source>
        <dbReference type="ARBA" id="ARBA00000085"/>
    </source>
</evidence>
<dbReference type="Pfam" id="PF02518">
    <property type="entry name" value="HATPase_c"/>
    <property type="match status" value="1"/>
</dbReference>
<keyword evidence="11" id="KW-0067">ATP-binding</keyword>
<sequence>MIKRILPSSLIGKICIIMVLGLVFELLIALQIFTNERVQMLNLTTSNSTLERVAALVNVIDRTSVELHDEILAASQSSGLTLSLDNTAVVTGNQRADLSAQLARSFSAPLPHQVKIQSVISQQHNEQQADMSKMMRHMHMSMKHMPMMQQPMVEYKTQLIGSVKLSNNYWLNFSSAIDQQALRWSWSAIVGLILVALFTLSAMYWVVKRSLLPVKKLAVAAQKLGQERDFTPLELSGPEEILPTIAAFNQMQTQLSQFVDDRTKMLAAISHDLRTPITSMRLRLEFIEHNEDQKQLLKTLTNMELMIEATMNFARDDAQQEPSQTVELTSLLQTITDDYQDRGDVIHFIAANKVICRLAPIAFRRVIENLLNNSLCYGQQFENTSRPSPIELNCFNDEQYTVVQVCDRGTGIDESALEDVFKPFVRLEKARDTSSSSVGLGLSISRSIIQAHGGSLVLRNRSEGGLCAEIRLPQYHRAQSK</sequence>
<dbReference type="Gene3D" id="3.30.565.10">
    <property type="entry name" value="Histidine kinase-like ATPase, C-terminal domain"/>
    <property type="match status" value="1"/>
</dbReference>
<evidence type="ECO:0000256" key="12">
    <source>
        <dbReference type="ARBA" id="ARBA00022989"/>
    </source>
</evidence>
<dbReference type="InterPro" id="IPR003661">
    <property type="entry name" value="HisK_dim/P_dom"/>
</dbReference>
<dbReference type="EC" id="2.7.13.3" evidence="3"/>
<evidence type="ECO:0000256" key="5">
    <source>
        <dbReference type="ARBA" id="ARBA00022519"/>
    </source>
</evidence>
<evidence type="ECO:0000256" key="4">
    <source>
        <dbReference type="ARBA" id="ARBA00022475"/>
    </source>
</evidence>
<dbReference type="EMBL" id="PYMJ01000006">
    <property type="protein sequence ID" value="PSU49401.1"/>
    <property type="molecule type" value="Genomic_DNA"/>
</dbReference>
<keyword evidence="4" id="KW-1003">Cell membrane</keyword>
<dbReference type="SUPFAM" id="SSF47384">
    <property type="entry name" value="Homodimeric domain of signal transducing histidine kinase"/>
    <property type="match status" value="1"/>
</dbReference>
<dbReference type="InterPro" id="IPR050980">
    <property type="entry name" value="2C_sensor_his_kinase"/>
</dbReference>
<reference evidence="18 19" key="1">
    <citation type="submission" date="2018-01" db="EMBL/GenBank/DDBJ databases">
        <title>Whole genome sequencing of Histamine producing bacteria.</title>
        <authorList>
            <person name="Butler K."/>
        </authorList>
    </citation>
    <scope>NUCLEOTIDE SEQUENCE [LARGE SCALE GENOMIC DNA]</scope>
    <source>
        <strain evidence="18 19">JCM 12947</strain>
    </source>
</reference>
<dbReference type="Proteomes" id="UP000240987">
    <property type="component" value="Unassembled WGS sequence"/>
</dbReference>
<dbReference type="GO" id="GO:0000155">
    <property type="term" value="F:phosphorelay sensor kinase activity"/>
    <property type="evidence" value="ECO:0007669"/>
    <property type="project" value="InterPro"/>
</dbReference>
<dbReference type="GO" id="GO:0005524">
    <property type="term" value="F:ATP binding"/>
    <property type="evidence" value="ECO:0007669"/>
    <property type="project" value="UniProtKB-KW"/>
</dbReference>
<comment type="caution">
    <text evidence="18">The sequence shown here is derived from an EMBL/GenBank/DDBJ whole genome shotgun (WGS) entry which is preliminary data.</text>
</comment>
<proteinExistence type="predicted"/>
<keyword evidence="5" id="KW-0997">Cell inner membrane</keyword>
<name>A0A2T3JK61_9GAMM</name>
<comment type="catalytic activity">
    <reaction evidence="1">
        <text>ATP + protein L-histidine = ADP + protein N-phospho-L-histidine.</text>
        <dbReference type="EC" id="2.7.13.3"/>
    </reaction>
</comment>
<keyword evidence="12 15" id="KW-1133">Transmembrane helix</keyword>
<keyword evidence="10 18" id="KW-0418">Kinase</keyword>
<evidence type="ECO:0000256" key="3">
    <source>
        <dbReference type="ARBA" id="ARBA00012438"/>
    </source>
</evidence>
<dbReference type="CDD" id="cd00082">
    <property type="entry name" value="HisKA"/>
    <property type="match status" value="1"/>
</dbReference>
<dbReference type="SMART" id="SM00387">
    <property type="entry name" value="HATPase_c"/>
    <property type="match status" value="1"/>
</dbReference>
<dbReference type="RefSeq" id="WP_107242195.1">
    <property type="nucleotide sequence ID" value="NZ_PYMJ01000006.1"/>
</dbReference>
<dbReference type="Gene3D" id="1.10.287.130">
    <property type="match status" value="1"/>
</dbReference>
<keyword evidence="7" id="KW-0808">Transferase</keyword>
<evidence type="ECO:0000259" key="17">
    <source>
        <dbReference type="PROSITE" id="PS50885"/>
    </source>
</evidence>
<evidence type="ECO:0000256" key="15">
    <source>
        <dbReference type="SAM" id="Phobius"/>
    </source>
</evidence>
<dbReference type="PROSITE" id="PS50885">
    <property type="entry name" value="HAMP"/>
    <property type="match status" value="1"/>
</dbReference>
<dbReference type="SMART" id="SM00304">
    <property type="entry name" value="HAMP"/>
    <property type="match status" value="1"/>
</dbReference>
<dbReference type="InterPro" id="IPR036890">
    <property type="entry name" value="HATPase_C_sf"/>
</dbReference>
<keyword evidence="13" id="KW-0902">Two-component regulatory system</keyword>
<evidence type="ECO:0000256" key="8">
    <source>
        <dbReference type="ARBA" id="ARBA00022692"/>
    </source>
</evidence>
<keyword evidence="8 15" id="KW-0812">Transmembrane</keyword>
<dbReference type="SUPFAM" id="SSF55874">
    <property type="entry name" value="ATPase domain of HSP90 chaperone/DNA topoisomerase II/histidine kinase"/>
    <property type="match status" value="1"/>
</dbReference>
<evidence type="ECO:0000256" key="10">
    <source>
        <dbReference type="ARBA" id="ARBA00022777"/>
    </source>
</evidence>
<dbReference type="PROSITE" id="PS50109">
    <property type="entry name" value="HIS_KIN"/>
    <property type="match status" value="1"/>
</dbReference>
<feature type="transmembrane region" description="Helical" evidence="15">
    <location>
        <begin position="184"/>
        <end position="207"/>
    </location>
</feature>
<evidence type="ECO:0000256" key="14">
    <source>
        <dbReference type="ARBA" id="ARBA00023136"/>
    </source>
</evidence>
<keyword evidence="9" id="KW-0547">Nucleotide-binding</keyword>
<comment type="subcellular location">
    <subcellularLocation>
        <location evidence="2">Cell inner membrane</location>
        <topology evidence="2">Multi-pass membrane protein</topology>
    </subcellularLocation>
</comment>
<dbReference type="InterPro" id="IPR005467">
    <property type="entry name" value="His_kinase_dom"/>
</dbReference>